<keyword evidence="3" id="KW-1185">Reference proteome</keyword>
<evidence type="ECO:0000313" key="3">
    <source>
        <dbReference type="Proteomes" id="UP000005824"/>
    </source>
</evidence>
<dbReference type="EMBL" id="ABVL01000007">
    <property type="protein sequence ID" value="EDY19755.1"/>
    <property type="molecule type" value="Genomic_DNA"/>
</dbReference>
<feature type="compositionally biased region" description="Polar residues" evidence="1">
    <location>
        <begin position="62"/>
        <end position="71"/>
    </location>
</feature>
<accession>B4D1Z3</accession>
<evidence type="ECO:0000256" key="1">
    <source>
        <dbReference type="SAM" id="MobiDB-lite"/>
    </source>
</evidence>
<name>B4D1Z3_9BACT</name>
<dbReference type="InParanoid" id="B4D1Z3"/>
<proteinExistence type="predicted"/>
<sequence>MTEPLSRSPITKRSHAIVINSVRNFLYVGKIKSKITIKIKTQKSSAPLFPQEPSTDSRMRLNDQSISSRVH</sequence>
<gene>
    <name evidence="2" type="ORF">CfE428DRAFT_2931</name>
</gene>
<evidence type="ECO:0000313" key="2">
    <source>
        <dbReference type="EMBL" id="EDY19755.1"/>
    </source>
</evidence>
<dbReference type="AlphaFoldDB" id="B4D1Z3"/>
<dbReference type="Proteomes" id="UP000005824">
    <property type="component" value="Unassembled WGS sequence"/>
</dbReference>
<feature type="region of interest" description="Disordered" evidence="1">
    <location>
        <begin position="43"/>
        <end position="71"/>
    </location>
</feature>
<organism evidence="2 3">
    <name type="scientific">Chthoniobacter flavus Ellin428</name>
    <dbReference type="NCBI Taxonomy" id="497964"/>
    <lineage>
        <taxon>Bacteria</taxon>
        <taxon>Pseudomonadati</taxon>
        <taxon>Verrucomicrobiota</taxon>
        <taxon>Spartobacteria</taxon>
        <taxon>Chthoniobacterales</taxon>
        <taxon>Chthoniobacteraceae</taxon>
        <taxon>Chthoniobacter</taxon>
    </lineage>
</organism>
<dbReference type="STRING" id="497964.CfE428DRAFT_2931"/>
<reference evidence="2 3" key="1">
    <citation type="journal article" date="2011" name="J. Bacteriol.">
        <title>Genome sequence of Chthoniobacter flavus Ellin428, an aerobic heterotrophic soil bacterium.</title>
        <authorList>
            <person name="Kant R."/>
            <person name="van Passel M.W."/>
            <person name="Palva A."/>
            <person name="Lucas S."/>
            <person name="Lapidus A."/>
            <person name="Glavina Del Rio T."/>
            <person name="Dalin E."/>
            <person name="Tice H."/>
            <person name="Bruce D."/>
            <person name="Goodwin L."/>
            <person name="Pitluck S."/>
            <person name="Larimer F.W."/>
            <person name="Land M.L."/>
            <person name="Hauser L."/>
            <person name="Sangwan P."/>
            <person name="de Vos W.M."/>
            <person name="Janssen P.H."/>
            <person name="Smidt H."/>
        </authorList>
    </citation>
    <scope>NUCLEOTIDE SEQUENCE [LARGE SCALE GENOMIC DNA]</scope>
    <source>
        <strain evidence="2 3">Ellin428</strain>
    </source>
</reference>
<protein>
    <submittedName>
        <fullName evidence="2">Uncharacterized protein</fullName>
    </submittedName>
</protein>
<comment type="caution">
    <text evidence="2">The sequence shown here is derived from an EMBL/GenBank/DDBJ whole genome shotgun (WGS) entry which is preliminary data.</text>
</comment>